<dbReference type="InterPro" id="IPR052473">
    <property type="entry name" value="mtLSU_mL53"/>
</dbReference>
<feature type="region of interest" description="Disordered" evidence="9">
    <location>
        <begin position="120"/>
        <end position="141"/>
    </location>
</feature>
<dbReference type="FunCoup" id="A0A1S3IT53">
    <property type="interactions" value="60"/>
</dbReference>
<evidence type="ECO:0000256" key="3">
    <source>
        <dbReference type="ARBA" id="ARBA00022946"/>
    </source>
</evidence>
<protein>
    <recommendedName>
        <fullName evidence="7">Large ribosomal subunit protein mL53</fullName>
    </recommendedName>
    <alternativeName>
        <fullName evidence="8">39S ribosomal protein L53, mitochondrial</fullName>
    </alternativeName>
</protein>
<reference evidence="11" key="1">
    <citation type="submission" date="2025-08" db="UniProtKB">
        <authorList>
            <consortium name="RefSeq"/>
        </authorList>
    </citation>
    <scope>IDENTIFICATION</scope>
    <source>
        <tissue evidence="11">Gonads</tissue>
    </source>
</reference>
<evidence type="ECO:0000256" key="1">
    <source>
        <dbReference type="ARBA" id="ARBA00004173"/>
    </source>
</evidence>
<feature type="compositionally biased region" description="Basic and acidic residues" evidence="9">
    <location>
        <begin position="120"/>
        <end position="133"/>
    </location>
</feature>
<keyword evidence="4" id="KW-0689">Ribosomal protein</keyword>
<accession>A0A1S3IT53</accession>
<evidence type="ECO:0000256" key="2">
    <source>
        <dbReference type="ARBA" id="ARBA00005557"/>
    </source>
</evidence>
<dbReference type="KEGG" id="lak:106166621"/>
<evidence type="ECO:0000256" key="6">
    <source>
        <dbReference type="ARBA" id="ARBA00023274"/>
    </source>
</evidence>
<dbReference type="PANTHER" id="PTHR33618:SF1">
    <property type="entry name" value="LARGE RIBOSOMAL SUBUNIT PROTEIN ML53"/>
    <property type="match status" value="1"/>
</dbReference>
<dbReference type="OrthoDB" id="6618793at2759"/>
<proteinExistence type="inferred from homology"/>
<evidence type="ECO:0000313" key="10">
    <source>
        <dbReference type="Proteomes" id="UP000085678"/>
    </source>
</evidence>
<dbReference type="InParanoid" id="A0A1S3IT53"/>
<evidence type="ECO:0000256" key="9">
    <source>
        <dbReference type="SAM" id="MobiDB-lite"/>
    </source>
</evidence>
<comment type="similarity">
    <text evidence="2">Belongs to the mitochondrion-specific ribosomal protein mL53 family.</text>
</comment>
<dbReference type="RefSeq" id="XP_013400714.1">
    <property type="nucleotide sequence ID" value="XM_013545260.1"/>
</dbReference>
<dbReference type="GeneID" id="106166621"/>
<keyword evidence="3" id="KW-0809">Transit peptide</keyword>
<evidence type="ECO:0000256" key="7">
    <source>
        <dbReference type="ARBA" id="ARBA00035180"/>
    </source>
</evidence>
<comment type="subcellular location">
    <subcellularLocation>
        <location evidence="1">Mitochondrion</location>
    </subcellularLocation>
</comment>
<dbReference type="GO" id="GO:0005762">
    <property type="term" value="C:mitochondrial large ribosomal subunit"/>
    <property type="evidence" value="ECO:0007669"/>
    <property type="project" value="TreeGrafter"/>
</dbReference>
<evidence type="ECO:0000256" key="5">
    <source>
        <dbReference type="ARBA" id="ARBA00023128"/>
    </source>
</evidence>
<evidence type="ECO:0000313" key="11">
    <source>
        <dbReference type="RefSeq" id="XP_013400714.1"/>
    </source>
</evidence>
<keyword evidence="6" id="KW-0687">Ribonucleoprotein</keyword>
<dbReference type="InterPro" id="IPR019716">
    <property type="entry name" value="Ribosomal_mL53"/>
</dbReference>
<keyword evidence="10" id="KW-1185">Reference proteome</keyword>
<dbReference type="AlphaFoldDB" id="A0A1S3IT53"/>
<keyword evidence="5" id="KW-0496">Mitochondrion</keyword>
<dbReference type="Pfam" id="PF10780">
    <property type="entry name" value="MRP_L53"/>
    <property type="match status" value="1"/>
</dbReference>
<evidence type="ECO:0000256" key="8">
    <source>
        <dbReference type="ARBA" id="ARBA00042721"/>
    </source>
</evidence>
<dbReference type="Gene3D" id="3.40.30.10">
    <property type="entry name" value="Glutaredoxin"/>
    <property type="match status" value="1"/>
</dbReference>
<dbReference type="Proteomes" id="UP000085678">
    <property type="component" value="Unplaced"/>
</dbReference>
<dbReference type="STRING" id="7574.A0A1S3IT53"/>
<name>A0A1S3IT53_LINAN</name>
<organism evidence="10 11">
    <name type="scientific">Lingula anatina</name>
    <name type="common">Brachiopod</name>
    <name type="synonym">Lingula unguis</name>
    <dbReference type="NCBI Taxonomy" id="7574"/>
    <lineage>
        <taxon>Eukaryota</taxon>
        <taxon>Metazoa</taxon>
        <taxon>Spiralia</taxon>
        <taxon>Lophotrochozoa</taxon>
        <taxon>Brachiopoda</taxon>
        <taxon>Linguliformea</taxon>
        <taxon>Lingulata</taxon>
        <taxon>Lingulida</taxon>
        <taxon>Linguloidea</taxon>
        <taxon>Lingulidae</taxon>
        <taxon>Lingula</taxon>
    </lineage>
</organism>
<sequence>MALSGSRAWSVGSRMSSYQLASLVTKLNISPVKRIEFSFDPFGTNVRSCRDALFHLYSNNVRVTNVNCILKVNVKSDRSDPNMNVIFNDGLKVLFKTNNLTTLELLRTFDNMCRERIIETDKDEAAPKEEAPKSKSKKKKR</sequence>
<gene>
    <name evidence="11" type="primary">LOC106166621</name>
</gene>
<evidence type="ECO:0000256" key="4">
    <source>
        <dbReference type="ARBA" id="ARBA00022980"/>
    </source>
</evidence>
<dbReference type="PANTHER" id="PTHR33618">
    <property type="entry name" value="39S RIBOSOMAL PROTEIN L53, MITOCHONDRIAL"/>
    <property type="match status" value="1"/>
</dbReference>
<dbReference type="OMA" id="PVIDITF"/>